<reference evidence="1" key="1">
    <citation type="submission" date="2020-10" db="EMBL/GenBank/DDBJ databases">
        <authorList>
            <person name="Gilroy R."/>
        </authorList>
    </citation>
    <scope>NUCLEOTIDE SEQUENCE</scope>
    <source>
        <strain evidence="1">10037</strain>
    </source>
</reference>
<dbReference type="AlphaFoldDB" id="A0A9D9N9R6"/>
<dbReference type="Proteomes" id="UP000823597">
    <property type="component" value="Unassembled WGS sequence"/>
</dbReference>
<comment type="caution">
    <text evidence="1">The sequence shown here is derived from an EMBL/GenBank/DDBJ whole genome shotgun (WGS) entry which is preliminary data.</text>
</comment>
<evidence type="ECO:0000313" key="1">
    <source>
        <dbReference type="EMBL" id="MBO8465290.1"/>
    </source>
</evidence>
<proteinExistence type="predicted"/>
<dbReference type="EMBL" id="JADIME010000048">
    <property type="protein sequence ID" value="MBO8465290.1"/>
    <property type="molecule type" value="Genomic_DNA"/>
</dbReference>
<sequence length="172" mass="18796">MTPIIRYYCRLVDTTGGNKCSKYSVSEEAGYYPPMEHLRGKDGKISMYLLPAKESGVTKANAPAMRLQAAGNLNFTGLHGDIVNGCLRGYAYGYANGAETYGGKNPRRNPFYEYKDDAYLFLVHWPDGAARPSSIEMAVLAGARSMAAAHCERLKRGGLDFKSLRDKAAGVL</sequence>
<reference evidence="1" key="2">
    <citation type="journal article" date="2021" name="PeerJ">
        <title>Extensive microbial diversity within the chicken gut microbiome revealed by metagenomics and culture.</title>
        <authorList>
            <person name="Gilroy R."/>
            <person name="Ravi A."/>
            <person name="Getino M."/>
            <person name="Pursley I."/>
            <person name="Horton D.L."/>
            <person name="Alikhan N.F."/>
            <person name="Baker D."/>
            <person name="Gharbi K."/>
            <person name="Hall N."/>
            <person name="Watson M."/>
            <person name="Adriaenssens E.M."/>
            <person name="Foster-Nyarko E."/>
            <person name="Jarju S."/>
            <person name="Secka A."/>
            <person name="Antonio M."/>
            <person name="Oren A."/>
            <person name="Chaudhuri R.R."/>
            <person name="La Ragione R."/>
            <person name="Hildebrand F."/>
            <person name="Pallen M.J."/>
        </authorList>
    </citation>
    <scope>NUCLEOTIDE SEQUENCE</scope>
    <source>
        <strain evidence="1">10037</strain>
    </source>
</reference>
<protein>
    <submittedName>
        <fullName evidence="1">Uncharacterized protein</fullName>
    </submittedName>
</protein>
<evidence type="ECO:0000313" key="2">
    <source>
        <dbReference type="Proteomes" id="UP000823597"/>
    </source>
</evidence>
<gene>
    <name evidence="1" type="ORF">IAB93_04750</name>
</gene>
<accession>A0A9D9N9R6</accession>
<organism evidence="1 2">
    <name type="scientific">Candidatus Merdivivens pullistercoris</name>
    <dbReference type="NCBI Taxonomy" id="2840873"/>
    <lineage>
        <taxon>Bacteria</taxon>
        <taxon>Pseudomonadati</taxon>
        <taxon>Bacteroidota</taxon>
        <taxon>Bacteroidia</taxon>
        <taxon>Bacteroidales</taxon>
        <taxon>Muribaculaceae</taxon>
        <taxon>Muribaculaceae incertae sedis</taxon>
        <taxon>Candidatus Merdivivens</taxon>
    </lineage>
</organism>
<name>A0A9D9N9R6_9BACT</name>